<comment type="subcellular location">
    <subcellularLocation>
        <location evidence="1">Membrane</location>
        <topology evidence="1">Multi-pass membrane protein</topology>
    </subcellularLocation>
</comment>
<dbReference type="PANTHER" id="PTHR11537">
    <property type="entry name" value="VOLTAGE-GATED POTASSIUM CHANNEL"/>
    <property type="match status" value="1"/>
</dbReference>
<evidence type="ECO:0000256" key="8">
    <source>
        <dbReference type="ARBA" id="ARBA00022989"/>
    </source>
</evidence>
<dbReference type="SUPFAM" id="SSF81324">
    <property type="entry name" value="Voltage-gated potassium channels"/>
    <property type="match status" value="1"/>
</dbReference>
<dbReference type="GO" id="GO:0008076">
    <property type="term" value="C:voltage-gated potassium channel complex"/>
    <property type="evidence" value="ECO:0007669"/>
    <property type="project" value="InterPro"/>
</dbReference>
<evidence type="ECO:0000256" key="2">
    <source>
        <dbReference type="ARBA" id="ARBA00022448"/>
    </source>
</evidence>
<dbReference type="PRINTS" id="PR00169">
    <property type="entry name" value="KCHANNEL"/>
</dbReference>
<evidence type="ECO:0000256" key="1">
    <source>
        <dbReference type="ARBA" id="ARBA00004141"/>
    </source>
</evidence>
<keyword evidence="4 13" id="KW-0812">Transmembrane</keyword>
<dbReference type="Pfam" id="PF00520">
    <property type="entry name" value="Ion_trans"/>
    <property type="match status" value="1"/>
</dbReference>
<keyword evidence="2" id="KW-0813">Transport</keyword>
<evidence type="ECO:0000256" key="6">
    <source>
        <dbReference type="ARBA" id="ARBA00022882"/>
    </source>
</evidence>
<evidence type="ECO:0000256" key="10">
    <source>
        <dbReference type="ARBA" id="ARBA00023136"/>
    </source>
</evidence>
<evidence type="ECO:0000256" key="5">
    <source>
        <dbReference type="ARBA" id="ARBA00022826"/>
    </source>
</evidence>
<feature type="transmembrane region" description="Helical" evidence="13">
    <location>
        <begin position="124"/>
        <end position="146"/>
    </location>
</feature>
<organism evidence="15 16">
    <name type="scientific">Photobacterium leiognathi subsp. mandapamensis</name>
    <name type="common">Photobacterium mandapamensis</name>
    <dbReference type="NCBI Taxonomy" id="48408"/>
    <lineage>
        <taxon>Bacteria</taxon>
        <taxon>Pseudomonadati</taxon>
        <taxon>Pseudomonadota</taxon>
        <taxon>Gammaproteobacteria</taxon>
        <taxon>Vibrionales</taxon>
        <taxon>Vibrionaceae</taxon>
        <taxon>Photobacterium</taxon>
    </lineage>
</organism>
<dbReference type="RefSeq" id="WP_107185488.1">
    <property type="nucleotide sequence ID" value="NZ_CP131575.1"/>
</dbReference>
<keyword evidence="5" id="KW-0631">Potassium channel</keyword>
<feature type="region of interest" description="Disordered" evidence="12">
    <location>
        <begin position="249"/>
        <end position="270"/>
    </location>
</feature>
<dbReference type="AlphaFoldDB" id="A0A2T3KTI3"/>
<dbReference type="Gene3D" id="1.10.287.70">
    <property type="match status" value="1"/>
</dbReference>
<dbReference type="GO" id="GO:0001508">
    <property type="term" value="P:action potential"/>
    <property type="evidence" value="ECO:0007669"/>
    <property type="project" value="TreeGrafter"/>
</dbReference>
<keyword evidence="8 13" id="KW-1133">Transmembrane helix</keyword>
<dbReference type="EMBL" id="PYNS01000016">
    <property type="protein sequence ID" value="PSV09789.1"/>
    <property type="molecule type" value="Genomic_DNA"/>
</dbReference>
<keyword evidence="9" id="KW-0406">Ion transport</keyword>
<dbReference type="Proteomes" id="UP000240530">
    <property type="component" value="Unassembled WGS sequence"/>
</dbReference>
<evidence type="ECO:0000313" key="15">
    <source>
        <dbReference type="EMBL" id="PSV09789.1"/>
    </source>
</evidence>
<gene>
    <name evidence="15" type="ORF">C0W93_14095</name>
</gene>
<evidence type="ECO:0000256" key="12">
    <source>
        <dbReference type="SAM" id="MobiDB-lite"/>
    </source>
</evidence>
<dbReference type="Gene3D" id="1.20.120.350">
    <property type="entry name" value="Voltage-gated potassium channels. Chain C"/>
    <property type="match status" value="1"/>
</dbReference>
<comment type="caution">
    <text evidence="15">The sequence shown here is derived from an EMBL/GenBank/DDBJ whole genome shotgun (WGS) entry which is preliminary data.</text>
</comment>
<protein>
    <submittedName>
        <fullName evidence="15">Capsular biosynthesis protein</fullName>
    </submittedName>
</protein>
<feature type="compositionally biased region" description="Basic and acidic residues" evidence="12">
    <location>
        <begin position="249"/>
        <end position="259"/>
    </location>
</feature>
<feature type="domain" description="Ion transport" evidence="14">
    <location>
        <begin position="16"/>
        <end position="212"/>
    </location>
</feature>
<evidence type="ECO:0000256" key="13">
    <source>
        <dbReference type="SAM" id="Phobius"/>
    </source>
</evidence>
<accession>A0A2T3KTI3</accession>
<evidence type="ECO:0000256" key="3">
    <source>
        <dbReference type="ARBA" id="ARBA00022538"/>
    </source>
</evidence>
<sequence length="270" mass="30784">MKVIDDEKHELHPMSLMAVVLSIASLALVTATLFLNKNEPTFHIFLAIDTFICLIFWCQLLFDLSRSTSKSAYLKQHWPDFIASIPAIEPLRFMRILQVLRVFRLLRSSKQIYFQMLNNRRETTLASIFLLLTVLITIGATSILFVEGQVDNANIHTAGDALWWVFVTISTVGYGDYYPVTTLGRIIAIGIIICGVGLFGMVAGLISSVISDPQHEKAQQEKEHRKEWREMLANQQVLLARLERLEAKLDQQSQTEHKNQQRQKSPTKQS</sequence>
<feature type="transmembrane region" description="Helical" evidence="13">
    <location>
        <begin position="161"/>
        <end position="179"/>
    </location>
</feature>
<evidence type="ECO:0000313" key="16">
    <source>
        <dbReference type="Proteomes" id="UP000240530"/>
    </source>
</evidence>
<dbReference type="GO" id="GO:0005249">
    <property type="term" value="F:voltage-gated potassium channel activity"/>
    <property type="evidence" value="ECO:0007669"/>
    <property type="project" value="InterPro"/>
</dbReference>
<feature type="transmembrane region" description="Helical" evidence="13">
    <location>
        <begin position="186"/>
        <end position="210"/>
    </location>
</feature>
<keyword evidence="10 13" id="KW-0472">Membrane</keyword>
<feature type="transmembrane region" description="Helical" evidence="13">
    <location>
        <begin position="42"/>
        <end position="62"/>
    </location>
</feature>
<proteinExistence type="predicted"/>
<keyword evidence="3" id="KW-0633">Potassium transport</keyword>
<dbReference type="InterPro" id="IPR027359">
    <property type="entry name" value="Volt_channel_dom_sf"/>
</dbReference>
<keyword evidence="11" id="KW-0407">Ion channel</keyword>
<dbReference type="InterPro" id="IPR005821">
    <property type="entry name" value="Ion_trans_dom"/>
</dbReference>
<feature type="transmembrane region" description="Helical" evidence="13">
    <location>
        <begin position="15"/>
        <end position="35"/>
    </location>
</feature>
<evidence type="ECO:0000256" key="7">
    <source>
        <dbReference type="ARBA" id="ARBA00022958"/>
    </source>
</evidence>
<dbReference type="PANTHER" id="PTHR11537:SF254">
    <property type="entry name" value="POTASSIUM VOLTAGE-GATED CHANNEL PROTEIN SHAB"/>
    <property type="match status" value="1"/>
</dbReference>
<name>A0A2T3KTI3_PHOLD</name>
<evidence type="ECO:0000256" key="9">
    <source>
        <dbReference type="ARBA" id="ARBA00023065"/>
    </source>
</evidence>
<evidence type="ECO:0000259" key="14">
    <source>
        <dbReference type="Pfam" id="PF00520"/>
    </source>
</evidence>
<evidence type="ECO:0000256" key="4">
    <source>
        <dbReference type="ARBA" id="ARBA00022692"/>
    </source>
</evidence>
<keyword evidence="6" id="KW-0851">Voltage-gated channel</keyword>
<keyword evidence="7" id="KW-0630">Potassium</keyword>
<dbReference type="InterPro" id="IPR028325">
    <property type="entry name" value="VG_K_chnl"/>
</dbReference>
<evidence type="ECO:0000256" key="11">
    <source>
        <dbReference type="ARBA" id="ARBA00023303"/>
    </source>
</evidence>
<reference evidence="15 16" key="1">
    <citation type="submission" date="2018-03" db="EMBL/GenBank/DDBJ databases">
        <title>Whole genome sequencing of Histamine producing bacteria.</title>
        <authorList>
            <person name="Butler K."/>
        </authorList>
    </citation>
    <scope>NUCLEOTIDE SEQUENCE [LARGE SCALE GENOMIC DNA]</scope>
    <source>
        <strain evidence="15 16">Res.4.1</strain>
    </source>
</reference>